<feature type="domain" description="Retrotransposon gag" evidence="2">
    <location>
        <begin position="213"/>
        <end position="287"/>
    </location>
</feature>
<sequence>MPTRILEHGVLYMTRKKKEHRFMRFGELSRFCDGTLLYVYNGMQSRLLADQVPSRRIIDGKGKLLEAMRLIEKKLKEWLMYRRAEAAMQMRAQIIGEWEEYLQMSKFILNNLTIPSGKNDSRTFLNYVACDQGGEQSTHVGTTLKGTFHSKFRNQRTEDTNVEISEELIKMIGSLTFVGEPTGEPYQHLDAFEDICDLFKTKGEEVKLRLFPLTRNAKDWFKRLPPDSITTWEELKSAFLLRHFPNSKQGKESLERAWERYKDLFLKLPNHGFGEDEVISIFYAGLTNDSRLRSVKDARKLLDDLVAHHLDWSTNEEETEPTQVSKATTTQEELQFRCERCGYAHPTKFCTWQQIPPLPHPKPKEELIEQVLSQFMIGQGEINAEVDHRIQIFASHISGLRKDLDHILRIIKEVYPYLYINVEDRTEVFITTRGGKVVQGPSMPETDQIPNLQVVEPEVELPSNQADEVREEAVRPREPTPIPNPTRKNEAQYRKFIELIKQVNINVPLVDLIAGMPNYVKFIKELVSNKANLGTEGIAFLNAECSAILFDTPKKGDLGSFTIPCYFGKSISCGALANFGASINLMPLSFYKKLRLGDLKIT</sequence>
<dbReference type="EMBL" id="JARYMX010000002">
    <property type="protein sequence ID" value="KAJ9561379.1"/>
    <property type="molecule type" value="Genomic_DNA"/>
</dbReference>
<organism evidence="3 4">
    <name type="scientific">Centaurea solstitialis</name>
    <name type="common">yellow star-thistle</name>
    <dbReference type="NCBI Taxonomy" id="347529"/>
    <lineage>
        <taxon>Eukaryota</taxon>
        <taxon>Viridiplantae</taxon>
        <taxon>Streptophyta</taxon>
        <taxon>Embryophyta</taxon>
        <taxon>Tracheophyta</taxon>
        <taxon>Spermatophyta</taxon>
        <taxon>Magnoliopsida</taxon>
        <taxon>eudicotyledons</taxon>
        <taxon>Gunneridae</taxon>
        <taxon>Pentapetalae</taxon>
        <taxon>asterids</taxon>
        <taxon>campanulids</taxon>
        <taxon>Asterales</taxon>
        <taxon>Asteraceae</taxon>
        <taxon>Carduoideae</taxon>
        <taxon>Cardueae</taxon>
        <taxon>Centaureinae</taxon>
        <taxon>Centaurea</taxon>
    </lineage>
</organism>
<protein>
    <recommendedName>
        <fullName evidence="2">Retrotransposon gag domain-containing protein</fullName>
    </recommendedName>
</protein>
<keyword evidence="4" id="KW-1185">Reference proteome</keyword>
<dbReference type="PANTHER" id="PTHR33223:SF6">
    <property type="entry name" value="CCHC-TYPE DOMAIN-CONTAINING PROTEIN"/>
    <property type="match status" value="1"/>
</dbReference>
<dbReference type="Pfam" id="PF03732">
    <property type="entry name" value="Retrotrans_gag"/>
    <property type="match status" value="1"/>
</dbReference>
<proteinExistence type="predicted"/>
<dbReference type="InterPro" id="IPR005162">
    <property type="entry name" value="Retrotrans_gag_dom"/>
</dbReference>
<comment type="caution">
    <text evidence="3">The sequence shown here is derived from an EMBL/GenBank/DDBJ whole genome shotgun (WGS) entry which is preliminary data.</text>
</comment>
<name>A0AA38WS27_9ASTR</name>
<dbReference type="PANTHER" id="PTHR33223">
    <property type="entry name" value="CCHC-TYPE DOMAIN-CONTAINING PROTEIN"/>
    <property type="match status" value="1"/>
</dbReference>
<evidence type="ECO:0000259" key="2">
    <source>
        <dbReference type="Pfam" id="PF03732"/>
    </source>
</evidence>
<feature type="compositionally biased region" description="Basic and acidic residues" evidence="1">
    <location>
        <begin position="467"/>
        <end position="478"/>
    </location>
</feature>
<gene>
    <name evidence="3" type="ORF">OSB04_006539</name>
</gene>
<evidence type="ECO:0000313" key="4">
    <source>
        <dbReference type="Proteomes" id="UP001172457"/>
    </source>
</evidence>
<feature type="region of interest" description="Disordered" evidence="1">
    <location>
        <begin position="465"/>
        <end position="487"/>
    </location>
</feature>
<dbReference type="Proteomes" id="UP001172457">
    <property type="component" value="Chromosome 2"/>
</dbReference>
<evidence type="ECO:0000256" key="1">
    <source>
        <dbReference type="SAM" id="MobiDB-lite"/>
    </source>
</evidence>
<accession>A0AA38WS27</accession>
<reference evidence="3" key="1">
    <citation type="submission" date="2023-03" db="EMBL/GenBank/DDBJ databases">
        <title>Chromosome-scale reference genome and RAD-based genetic map of yellow starthistle (Centaurea solstitialis) reveal putative structural variation and QTLs associated with invader traits.</title>
        <authorList>
            <person name="Reatini B."/>
            <person name="Cang F.A."/>
            <person name="Jiang Q."/>
            <person name="Mckibben M.T.W."/>
            <person name="Barker M.S."/>
            <person name="Rieseberg L.H."/>
            <person name="Dlugosch K.M."/>
        </authorList>
    </citation>
    <scope>NUCLEOTIDE SEQUENCE</scope>
    <source>
        <strain evidence="3">CAN-66</strain>
        <tissue evidence="3">Leaf</tissue>
    </source>
</reference>
<evidence type="ECO:0000313" key="3">
    <source>
        <dbReference type="EMBL" id="KAJ9561379.1"/>
    </source>
</evidence>
<dbReference type="AlphaFoldDB" id="A0AA38WS27"/>